<proteinExistence type="predicted"/>
<protein>
    <submittedName>
        <fullName evidence="1">Uncharacterized protein</fullName>
    </submittedName>
</protein>
<gene>
    <name evidence="1" type="ORF">KYE46_14705</name>
</gene>
<name>A0A8F6TUF5_9RHOB</name>
<dbReference type="AlphaFoldDB" id="A0A8F6TUF5"/>
<organism evidence="1 2">
    <name type="scientific">Gymnodinialimonas ceratoperidinii</name>
    <dbReference type="NCBI Taxonomy" id="2856823"/>
    <lineage>
        <taxon>Bacteria</taxon>
        <taxon>Pseudomonadati</taxon>
        <taxon>Pseudomonadota</taxon>
        <taxon>Alphaproteobacteria</taxon>
        <taxon>Rhodobacterales</taxon>
        <taxon>Paracoccaceae</taxon>
        <taxon>Gymnodinialimonas</taxon>
    </lineage>
</organism>
<sequence length="162" mass="17798">MTAPEGEVSLQDVIAVACDLRRAQWLVSEDGKDISNADNHRRDALRKAPLRTAWRMSLSLLEHGTNRALGRASARDLKPLLTHHLRALEGTEEAAPYGIDLARAVVEALEANLAPARHGGRSAQLANYHAGYCGIGLECREIDGKRSFHYDHPTRAISSRLT</sequence>
<keyword evidence="2" id="KW-1185">Reference proteome</keyword>
<dbReference type="KEGG" id="gce:KYE46_14705"/>
<dbReference type="RefSeq" id="WP_219001543.1">
    <property type="nucleotide sequence ID" value="NZ_CP079194.1"/>
</dbReference>
<reference evidence="1 2" key="1">
    <citation type="submission" date="2021-07" db="EMBL/GenBank/DDBJ databases">
        <title>A novel Jannaschia species isolated from marine dinoflagellate Ceratoperidinium margalefii.</title>
        <authorList>
            <person name="Jiang Y."/>
            <person name="Li Z."/>
        </authorList>
    </citation>
    <scope>NUCLEOTIDE SEQUENCE [LARGE SCALE GENOMIC DNA]</scope>
    <source>
        <strain evidence="1 2">J12C1-MA-4</strain>
    </source>
</reference>
<dbReference type="EMBL" id="CP079194">
    <property type="protein sequence ID" value="QXT39161.1"/>
    <property type="molecule type" value="Genomic_DNA"/>
</dbReference>
<evidence type="ECO:0000313" key="2">
    <source>
        <dbReference type="Proteomes" id="UP000825009"/>
    </source>
</evidence>
<evidence type="ECO:0000313" key="1">
    <source>
        <dbReference type="EMBL" id="QXT39161.1"/>
    </source>
</evidence>
<accession>A0A8F6TUF5</accession>
<dbReference type="Proteomes" id="UP000825009">
    <property type="component" value="Chromosome"/>
</dbReference>